<gene>
    <name evidence="2" type="ORF">IDJ77_11105</name>
</gene>
<dbReference type="PANTHER" id="PTHR46401:SF8">
    <property type="entry name" value="BLL6006 PROTEIN"/>
    <property type="match status" value="1"/>
</dbReference>
<dbReference type="InterPro" id="IPR001296">
    <property type="entry name" value="Glyco_trans_1"/>
</dbReference>
<protein>
    <submittedName>
        <fullName evidence="2">Glycosyltransferase</fullName>
    </submittedName>
</protein>
<dbReference type="PANTHER" id="PTHR46401">
    <property type="entry name" value="GLYCOSYLTRANSFERASE WBBK-RELATED"/>
    <property type="match status" value="1"/>
</dbReference>
<dbReference type="SUPFAM" id="SSF53756">
    <property type="entry name" value="UDP-Glycosyltransferase/glycogen phosphorylase"/>
    <property type="match status" value="1"/>
</dbReference>
<proteinExistence type="predicted"/>
<comment type="caution">
    <text evidence="2">The sequence shown here is derived from an EMBL/GenBank/DDBJ whole genome shotgun (WGS) entry which is preliminary data.</text>
</comment>
<evidence type="ECO:0000313" key="3">
    <source>
        <dbReference type="Proteomes" id="UP000606600"/>
    </source>
</evidence>
<dbReference type="Pfam" id="PF00534">
    <property type="entry name" value="Glycos_transf_1"/>
    <property type="match status" value="1"/>
</dbReference>
<dbReference type="EMBL" id="JACWMY010000005">
    <property type="protein sequence ID" value="MBD1364357.1"/>
    <property type="molecule type" value="Genomic_DNA"/>
</dbReference>
<dbReference type="Gene3D" id="3.40.50.2000">
    <property type="entry name" value="Glycogen Phosphorylase B"/>
    <property type="match status" value="1"/>
</dbReference>
<name>A0ABR7WS68_9SPHI</name>
<evidence type="ECO:0000259" key="1">
    <source>
        <dbReference type="Pfam" id="PF00534"/>
    </source>
</evidence>
<dbReference type="Proteomes" id="UP000606600">
    <property type="component" value="Unassembled WGS sequence"/>
</dbReference>
<evidence type="ECO:0000313" key="2">
    <source>
        <dbReference type="EMBL" id="MBD1364357.1"/>
    </source>
</evidence>
<feature type="domain" description="Glycosyl transferase family 1" evidence="1">
    <location>
        <begin position="208"/>
        <end position="354"/>
    </location>
</feature>
<accession>A0ABR7WS68</accession>
<dbReference type="RefSeq" id="WP_191189022.1">
    <property type="nucleotide sequence ID" value="NZ_JACWMY010000005.1"/>
</dbReference>
<reference evidence="2 3" key="1">
    <citation type="submission" date="2020-09" db="EMBL/GenBank/DDBJ databases">
        <title>Novel species of Mucilaginibacter isolated from a glacier on the Tibetan Plateau.</title>
        <authorList>
            <person name="Liu Q."/>
            <person name="Xin Y.-H."/>
        </authorList>
    </citation>
    <scope>NUCLEOTIDE SEQUENCE [LARGE SCALE GENOMIC DNA]</scope>
    <source>
        <strain evidence="2 3">ZT4R22</strain>
    </source>
</reference>
<sequence>MIKVAFLLNFTKEYKGGINYIKNLLYACSVNKRSDVAFYLFVPADIEQEYIDTFSAYATVVKTGILKRGTPTWFVDKVLDKKFSASFFLLRLLKKYKIDVVSHSNFFSRYKGLKIINWVPDFQILHYPALWTDAERKRILNQYRDMVKYSDLIVLSSNDAFKDYRTFTTEKIDKVRVLQFVSQPGILTRAQFEKTQQEIVGKYNINRSFFYLPNQFWSHKNHITAFKAVNILKQKGLTPLLVTTGHMADYRNNKGLESTLSYVKDNNLTNNILLLGLIPYQEVLVLIKSCAALINPSLFEGWSSTVEEAKSSGKQIILADIPIHREQNPENGIYFNPLDEHELAAIMENVINQNSGKALGEYWVDQQVEDNLIKRTKLFAEKYYEIIDEAVADKSS</sequence>
<organism evidence="2 3">
    <name type="scientific">Mucilaginibacter pankratovii</name>
    <dbReference type="NCBI Taxonomy" id="2772110"/>
    <lineage>
        <taxon>Bacteria</taxon>
        <taxon>Pseudomonadati</taxon>
        <taxon>Bacteroidota</taxon>
        <taxon>Sphingobacteriia</taxon>
        <taxon>Sphingobacteriales</taxon>
        <taxon>Sphingobacteriaceae</taxon>
        <taxon>Mucilaginibacter</taxon>
    </lineage>
</organism>
<keyword evidence="3" id="KW-1185">Reference proteome</keyword>